<dbReference type="EMBL" id="MCFN01024946">
    <property type="protein sequence ID" value="OXB51003.1"/>
    <property type="molecule type" value="Genomic_DNA"/>
</dbReference>
<dbReference type="GO" id="GO:0004303">
    <property type="term" value="F:estradiol 17-beta-dehydrogenase [NAD(P)+] activity"/>
    <property type="evidence" value="ECO:0007669"/>
    <property type="project" value="TreeGrafter"/>
</dbReference>
<dbReference type="GO" id="GO:0008210">
    <property type="term" value="P:estrogen metabolic process"/>
    <property type="evidence" value="ECO:0007669"/>
    <property type="project" value="TreeGrafter"/>
</dbReference>
<proteinExistence type="inferred from homology"/>
<name>A0A226M6V9_CALSU</name>
<accession>A0A226M6V9</accession>
<dbReference type="AlphaFoldDB" id="A0A226M6V9"/>
<dbReference type="Proteomes" id="UP000198323">
    <property type="component" value="Unassembled WGS sequence"/>
</dbReference>
<keyword evidence="4" id="KW-1185">Reference proteome</keyword>
<sequence>LFSTPLLAGLPERVRNFLGQQVPFPSRLGNPAEYAHLVQALAENPMVNGEVVRLDGALRMQP</sequence>
<dbReference type="PANTHER" id="PTHR43658">
    <property type="entry name" value="SHORT-CHAIN DEHYDROGENASE/REDUCTASE"/>
    <property type="match status" value="1"/>
</dbReference>
<dbReference type="Gene3D" id="3.40.50.720">
    <property type="entry name" value="NAD(P)-binding Rossmann-like Domain"/>
    <property type="match status" value="1"/>
</dbReference>
<comment type="similarity">
    <text evidence="1">Belongs to the short-chain dehydrogenases/reductases (SDR) family.</text>
</comment>
<evidence type="ECO:0008006" key="5">
    <source>
        <dbReference type="Google" id="ProtNLM"/>
    </source>
</evidence>
<dbReference type="STRING" id="9009.A0A226M6V9"/>
<dbReference type="OrthoDB" id="1274115at2759"/>
<dbReference type="GO" id="GO:0005739">
    <property type="term" value="C:mitochondrion"/>
    <property type="evidence" value="ECO:0007669"/>
    <property type="project" value="TreeGrafter"/>
</dbReference>
<dbReference type="GO" id="GO:0008209">
    <property type="term" value="P:androgen metabolic process"/>
    <property type="evidence" value="ECO:0007669"/>
    <property type="project" value="TreeGrafter"/>
</dbReference>
<comment type="caution">
    <text evidence="3">The sequence shown here is derived from an EMBL/GenBank/DDBJ whole genome shotgun (WGS) entry which is preliminary data.</text>
</comment>
<dbReference type="PANTHER" id="PTHR43658:SF8">
    <property type="entry name" value="17-BETA-HYDROXYSTEROID DEHYDROGENASE 14-RELATED"/>
    <property type="match status" value="1"/>
</dbReference>
<feature type="non-terminal residue" evidence="3">
    <location>
        <position position="1"/>
    </location>
</feature>
<evidence type="ECO:0000256" key="2">
    <source>
        <dbReference type="ARBA" id="ARBA00023002"/>
    </source>
</evidence>
<organism evidence="3 4">
    <name type="scientific">Callipepla squamata</name>
    <name type="common">Scaled quail</name>
    <dbReference type="NCBI Taxonomy" id="9009"/>
    <lineage>
        <taxon>Eukaryota</taxon>
        <taxon>Metazoa</taxon>
        <taxon>Chordata</taxon>
        <taxon>Craniata</taxon>
        <taxon>Vertebrata</taxon>
        <taxon>Euteleostomi</taxon>
        <taxon>Archelosauria</taxon>
        <taxon>Archosauria</taxon>
        <taxon>Dinosauria</taxon>
        <taxon>Saurischia</taxon>
        <taxon>Theropoda</taxon>
        <taxon>Coelurosauria</taxon>
        <taxon>Aves</taxon>
        <taxon>Neognathae</taxon>
        <taxon>Galloanserae</taxon>
        <taxon>Galliformes</taxon>
        <taxon>Odontophoridae</taxon>
        <taxon>Callipepla</taxon>
    </lineage>
</organism>
<dbReference type="GO" id="GO:0006631">
    <property type="term" value="P:fatty acid metabolic process"/>
    <property type="evidence" value="ECO:0007669"/>
    <property type="project" value="TreeGrafter"/>
</dbReference>
<reference evidence="3 4" key="1">
    <citation type="submission" date="2016-07" db="EMBL/GenBank/DDBJ databases">
        <title>Disparate Historic Effective Population Sizes Predicted by Modern Levels of Genome Diversity for the Scaled Quail (Callipepla squamata) and the Northern Bobwhite (Colinus virginianus): Inferences from First and Second Generation Draft Genome Assemblies for Sympatric New World Quail.</title>
        <authorList>
            <person name="Oldeschulte D.L."/>
            <person name="Halley Y.A."/>
            <person name="Bhattarai E.K."/>
            <person name="Brashear W.A."/>
            <person name="Hill J."/>
            <person name="Metz R.P."/>
            <person name="Johnson C.D."/>
            <person name="Rollins D."/>
            <person name="Peterson M.J."/>
            <person name="Bickhart D.M."/>
            <person name="Decker J.E."/>
            <person name="Seabury C.M."/>
        </authorList>
    </citation>
    <scope>NUCLEOTIDE SEQUENCE [LARGE SCALE GENOMIC DNA]</scope>
    <source>
        <strain evidence="3 4">Texas</strain>
        <tissue evidence="3">Leg muscle</tissue>
    </source>
</reference>
<protein>
    <recommendedName>
        <fullName evidence="5">3-hydroxyacyl-CoA dehydrogenase type-2</fullName>
    </recommendedName>
</protein>
<evidence type="ECO:0000313" key="3">
    <source>
        <dbReference type="EMBL" id="OXB51003.1"/>
    </source>
</evidence>
<evidence type="ECO:0000256" key="1">
    <source>
        <dbReference type="ARBA" id="ARBA00006484"/>
    </source>
</evidence>
<evidence type="ECO:0000313" key="4">
    <source>
        <dbReference type="Proteomes" id="UP000198323"/>
    </source>
</evidence>
<gene>
    <name evidence="3" type="ORF">ASZ78_009031</name>
</gene>
<keyword evidence="2" id="KW-0560">Oxidoreductase</keyword>